<dbReference type="EMBL" id="CAXLJM020000076">
    <property type="protein sequence ID" value="CAL8129355.1"/>
    <property type="molecule type" value="Genomic_DNA"/>
</dbReference>
<name>A0ABP1RK30_9HEXA</name>
<protein>
    <submittedName>
        <fullName evidence="2">Uncharacterized protein</fullName>
    </submittedName>
</protein>
<reference evidence="2 3" key="1">
    <citation type="submission" date="2024-08" db="EMBL/GenBank/DDBJ databases">
        <authorList>
            <person name="Cucini C."/>
            <person name="Frati F."/>
        </authorList>
    </citation>
    <scope>NUCLEOTIDE SEQUENCE [LARGE SCALE GENOMIC DNA]</scope>
</reference>
<evidence type="ECO:0000256" key="1">
    <source>
        <dbReference type="SAM" id="MobiDB-lite"/>
    </source>
</evidence>
<sequence>MVRFANKRNENERIHSVSTSSINMTTVSNDASNDYCIQNQEDSTKTHSSDEFNLEPDWSALGKMIPTTSAGKGYKTPQKEKQVFKIPLKRAASSTYEAFTTVIPLVPLGREYVTIGIRVKLFNTCSIDTTLQILVVL</sequence>
<organism evidence="2 3">
    <name type="scientific">Orchesella dallaii</name>
    <dbReference type="NCBI Taxonomy" id="48710"/>
    <lineage>
        <taxon>Eukaryota</taxon>
        <taxon>Metazoa</taxon>
        <taxon>Ecdysozoa</taxon>
        <taxon>Arthropoda</taxon>
        <taxon>Hexapoda</taxon>
        <taxon>Collembola</taxon>
        <taxon>Entomobryomorpha</taxon>
        <taxon>Entomobryoidea</taxon>
        <taxon>Orchesellidae</taxon>
        <taxon>Orchesellinae</taxon>
        <taxon>Orchesella</taxon>
    </lineage>
</organism>
<keyword evidence="3" id="KW-1185">Reference proteome</keyword>
<evidence type="ECO:0000313" key="3">
    <source>
        <dbReference type="Proteomes" id="UP001642540"/>
    </source>
</evidence>
<evidence type="ECO:0000313" key="2">
    <source>
        <dbReference type="EMBL" id="CAL8129355.1"/>
    </source>
</evidence>
<feature type="region of interest" description="Disordered" evidence="1">
    <location>
        <begin position="1"/>
        <end position="21"/>
    </location>
</feature>
<dbReference type="Proteomes" id="UP001642540">
    <property type="component" value="Unassembled WGS sequence"/>
</dbReference>
<proteinExistence type="predicted"/>
<gene>
    <name evidence="2" type="ORF">ODALV1_LOCUS23111</name>
</gene>
<comment type="caution">
    <text evidence="2">The sequence shown here is derived from an EMBL/GenBank/DDBJ whole genome shotgun (WGS) entry which is preliminary data.</text>
</comment>
<accession>A0ABP1RK30</accession>